<sequence length="96" mass="10947">MSFSSKFLLFLSFIILFFNGSSISFILYDVRLGAYFGNGLFILSSLAGVLFASIAEVDAGRRGFYCKYCMYGNLLISFYPLYFHLIGMWVFPSLLR</sequence>
<comment type="caution">
    <text evidence="2">The sequence shown here is derived from an EMBL/GenBank/DDBJ whole genome shotgun (WGS) entry which is preliminary data.</text>
</comment>
<keyword evidence="1" id="KW-0472">Membrane</keyword>
<evidence type="ECO:0000256" key="1">
    <source>
        <dbReference type="SAM" id="Phobius"/>
    </source>
</evidence>
<keyword evidence="1" id="KW-1133">Transmembrane helix</keyword>
<dbReference type="AlphaFoldDB" id="A0AAW5E4E0"/>
<name>A0AAW5E4E0_9BACI</name>
<evidence type="ECO:0000313" key="2">
    <source>
        <dbReference type="EMBL" id="MCH1627810.1"/>
    </source>
</evidence>
<feature type="transmembrane region" description="Helical" evidence="1">
    <location>
        <begin position="32"/>
        <end position="56"/>
    </location>
</feature>
<protein>
    <submittedName>
        <fullName evidence="2">Uncharacterized protein</fullName>
    </submittedName>
</protein>
<keyword evidence="1" id="KW-0812">Transmembrane</keyword>
<proteinExistence type="predicted"/>
<accession>A0AAW5E4E0</accession>
<gene>
    <name evidence="2" type="ORF">MJG50_20960</name>
</gene>
<feature type="transmembrane region" description="Helical" evidence="1">
    <location>
        <begin position="68"/>
        <end position="91"/>
    </location>
</feature>
<dbReference type="Proteomes" id="UP001431131">
    <property type="component" value="Unassembled WGS sequence"/>
</dbReference>
<evidence type="ECO:0000313" key="3">
    <source>
        <dbReference type="Proteomes" id="UP001431131"/>
    </source>
</evidence>
<organism evidence="2 3">
    <name type="scientific">Fredinandcohnia quinoae</name>
    <dbReference type="NCBI Taxonomy" id="2918902"/>
    <lineage>
        <taxon>Bacteria</taxon>
        <taxon>Bacillati</taxon>
        <taxon>Bacillota</taxon>
        <taxon>Bacilli</taxon>
        <taxon>Bacillales</taxon>
        <taxon>Bacillaceae</taxon>
        <taxon>Fredinandcohnia</taxon>
    </lineage>
</organism>
<dbReference type="EMBL" id="JAKTTI010000056">
    <property type="protein sequence ID" value="MCH1627810.1"/>
    <property type="molecule type" value="Genomic_DNA"/>
</dbReference>
<dbReference type="RefSeq" id="WP_240257729.1">
    <property type="nucleotide sequence ID" value="NZ_JAKTTI010000056.1"/>
</dbReference>
<reference evidence="2" key="1">
    <citation type="submission" date="2022-02" db="EMBL/GenBank/DDBJ databases">
        <title>Fredinandcohnia quinoae sp. nov. isolated from Chenopodium quinoa seeds.</title>
        <authorList>
            <person name="Saati-Santamaria Z."/>
            <person name="Flores-Felix J.D."/>
            <person name="Igual J.M."/>
            <person name="Velazquez E."/>
            <person name="Garcia-Fraile P."/>
            <person name="Martinez-Molina E."/>
        </authorList>
    </citation>
    <scope>NUCLEOTIDE SEQUENCE</scope>
    <source>
        <strain evidence="2">SECRCQ15</strain>
    </source>
</reference>
<keyword evidence="3" id="KW-1185">Reference proteome</keyword>